<gene>
    <name evidence="1" type="ORF">RhiirC2_791543</name>
</gene>
<name>A0A2N1MJ13_9GLOM</name>
<dbReference type="Proteomes" id="UP000233469">
    <property type="component" value="Unassembled WGS sequence"/>
</dbReference>
<proteinExistence type="predicted"/>
<comment type="caution">
    <text evidence="1">The sequence shown here is derived from an EMBL/GenBank/DDBJ whole genome shotgun (WGS) entry which is preliminary data.</text>
</comment>
<organism evidence="1 2">
    <name type="scientific">Rhizophagus irregularis</name>
    <dbReference type="NCBI Taxonomy" id="588596"/>
    <lineage>
        <taxon>Eukaryota</taxon>
        <taxon>Fungi</taxon>
        <taxon>Fungi incertae sedis</taxon>
        <taxon>Mucoromycota</taxon>
        <taxon>Glomeromycotina</taxon>
        <taxon>Glomeromycetes</taxon>
        <taxon>Glomerales</taxon>
        <taxon>Glomeraceae</taxon>
        <taxon>Rhizophagus</taxon>
    </lineage>
</organism>
<sequence length="71" mass="8327">MDDKMFRFVFTNSFIFINITLKWWAFGSGIASCKYSEEGKEFLEEKGEGNKVNKEVLAEIFFITKISLVFR</sequence>
<dbReference type="AlphaFoldDB" id="A0A2N1MJ13"/>
<evidence type="ECO:0000313" key="1">
    <source>
        <dbReference type="EMBL" id="PKK61625.1"/>
    </source>
</evidence>
<accession>A0A2N1MJ13</accession>
<dbReference type="VEuPathDB" id="FungiDB:FUN_015324"/>
<protein>
    <submittedName>
        <fullName evidence="1">Uncharacterized protein</fullName>
    </submittedName>
</protein>
<dbReference type="PROSITE" id="PS51257">
    <property type="entry name" value="PROKAR_LIPOPROTEIN"/>
    <property type="match status" value="1"/>
</dbReference>
<dbReference type="EMBL" id="LLXL01002160">
    <property type="protein sequence ID" value="PKK61625.1"/>
    <property type="molecule type" value="Genomic_DNA"/>
</dbReference>
<evidence type="ECO:0000313" key="2">
    <source>
        <dbReference type="Proteomes" id="UP000233469"/>
    </source>
</evidence>
<reference evidence="1 2" key="2">
    <citation type="submission" date="2017-10" db="EMBL/GenBank/DDBJ databases">
        <title>Extensive intraspecific genome diversity in a model arbuscular mycorrhizal fungus.</title>
        <authorList>
            <person name="Chen E.C.H."/>
            <person name="Morin E."/>
            <person name="Baudet D."/>
            <person name="Noel J."/>
            <person name="Ndikumana S."/>
            <person name="Charron P."/>
            <person name="St-Onge C."/>
            <person name="Giorgi J."/>
            <person name="Grigoriev I.V."/>
            <person name="Roux C."/>
            <person name="Martin F.M."/>
            <person name="Corradi N."/>
        </authorList>
    </citation>
    <scope>NUCLEOTIDE SEQUENCE [LARGE SCALE GENOMIC DNA]</scope>
    <source>
        <strain evidence="1 2">C2</strain>
    </source>
</reference>
<reference evidence="1 2" key="1">
    <citation type="submission" date="2016-04" db="EMBL/GenBank/DDBJ databases">
        <title>Genome analyses suggest a sexual origin of heterokaryosis in a supposedly ancient asexual fungus.</title>
        <authorList>
            <person name="Ropars J."/>
            <person name="Sedzielewska K."/>
            <person name="Noel J."/>
            <person name="Charron P."/>
            <person name="Farinelli L."/>
            <person name="Marton T."/>
            <person name="Kruger M."/>
            <person name="Pelin A."/>
            <person name="Brachmann A."/>
            <person name="Corradi N."/>
        </authorList>
    </citation>
    <scope>NUCLEOTIDE SEQUENCE [LARGE SCALE GENOMIC DNA]</scope>
    <source>
        <strain evidence="1 2">C2</strain>
    </source>
</reference>